<sequence>MDLAPPPNTDNEAFDEWMQQLYRHLKYPAKFECQFIELQELSTDPAAPGTNRVRIYAIDATAKTRLSARFATGAVQTVATEP</sequence>
<evidence type="ECO:0000313" key="2">
    <source>
        <dbReference type="EMBL" id="QJH98775.1"/>
    </source>
</evidence>
<organism evidence="1">
    <name type="scientific">viral metagenome</name>
    <dbReference type="NCBI Taxonomy" id="1070528"/>
    <lineage>
        <taxon>unclassified sequences</taxon>
        <taxon>metagenomes</taxon>
        <taxon>organismal metagenomes</taxon>
    </lineage>
</organism>
<reference evidence="1" key="1">
    <citation type="submission" date="2020-03" db="EMBL/GenBank/DDBJ databases">
        <title>The deep terrestrial virosphere.</title>
        <authorList>
            <person name="Holmfeldt K."/>
            <person name="Nilsson E."/>
            <person name="Simone D."/>
            <person name="Lopez-Fernandez M."/>
            <person name="Wu X."/>
            <person name="de Brujin I."/>
            <person name="Lundin D."/>
            <person name="Andersson A."/>
            <person name="Bertilsson S."/>
            <person name="Dopson M."/>
        </authorList>
    </citation>
    <scope>NUCLEOTIDE SEQUENCE</scope>
    <source>
        <strain evidence="1">TM448A01161</strain>
        <strain evidence="2">TM448B01396</strain>
    </source>
</reference>
<gene>
    <name evidence="1" type="ORF">TM448A01161_0023</name>
    <name evidence="2" type="ORF">TM448B01396_0002</name>
</gene>
<dbReference type="AlphaFoldDB" id="A0A6H1ZMR9"/>
<accession>A0A6H1ZMR9</accession>
<dbReference type="EMBL" id="MT144752">
    <property type="protein sequence ID" value="QJH98775.1"/>
    <property type="molecule type" value="Genomic_DNA"/>
</dbReference>
<name>A0A6H1ZMR9_9ZZZZ</name>
<dbReference type="EMBL" id="MT144103">
    <property type="protein sequence ID" value="QJA48808.1"/>
    <property type="molecule type" value="Genomic_DNA"/>
</dbReference>
<evidence type="ECO:0000313" key="1">
    <source>
        <dbReference type="EMBL" id="QJA48808.1"/>
    </source>
</evidence>
<protein>
    <submittedName>
        <fullName evidence="1">Uncharacterized protein</fullName>
    </submittedName>
</protein>
<proteinExistence type="predicted"/>